<dbReference type="EMBL" id="JAAGMN010006421">
    <property type="protein sequence ID" value="NEE16860.1"/>
    <property type="molecule type" value="Genomic_DNA"/>
</dbReference>
<feature type="non-terminal residue" evidence="1">
    <location>
        <position position="1"/>
    </location>
</feature>
<evidence type="ECO:0000313" key="1">
    <source>
        <dbReference type="EMBL" id="NEE16860.1"/>
    </source>
</evidence>
<dbReference type="AlphaFoldDB" id="A0A6G3XH55"/>
<comment type="caution">
    <text evidence="1">The sequence shown here is derived from an EMBL/GenBank/DDBJ whole genome shotgun (WGS) entry which is preliminary data.</text>
</comment>
<sequence length="109" mass="11963">ALPRLREMAVSGDAWARATAACAVWRVAGEPERFLPDLRSAWVEHPRTRTTIAECVSALGPAGAPLHDVLRTELAAPRRHRSDSGGHRIREDLTLLRTCREALAGQVHP</sequence>
<gene>
    <name evidence="1" type="ORF">G3M58_61650</name>
</gene>
<reference evidence="1" key="1">
    <citation type="submission" date="2020-01" db="EMBL/GenBank/DDBJ databases">
        <title>Insect and environment-associated Actinomycetes.</title>
        <authorList>
            <person name="Currrie C."/>
            <person name="Chevrette M."/>
            <person name="Carlson C."/>
            <person name="Stubbendieck R."/>
            <person name="Wendt-Pienkowski E."/>
        </authorList>
    </citation>
    <scope>NUCLEOTIDE SEQUENCE</scope>
    <source>
        <strain evidence="1">SID7499</strain>
    </source>
</reference>
<name>A0A6G3XH55_9ACTN</name>
<proteinExistence type="predicted"/>
<accession>A0A6G3XH55</accession>
<organism evidence="1">
    <name type="scientific">Streptomyces sp. SID7499</name>
    <dbReference type="NCBI Taxonomy" id="2706086"/>
    <lineage>
        <taxon>Bacteria</taxon>
        <taxon>Bacillati</taxon>
        <taxon>Actinomycetota</taxon>
        <taxon>Actinomycetes</taxon>
        <taxon>Kitasatosporales</taxon>
        <taxon>Streptomycetaceae</taxon>
        <taxon>Streptomyces</taxon>
    </lineage>
</organism>
<protein>
    <submittedName>
        <fullName evidence="1">HEAT repeat domain-containing protein</fullName>
    </submittedName>
</protein>